<keyword evidence="8" id="KW-1185">Reference proteome</keyword>
<evidence type="ECO:0000256" key="1">
    <source>
        <dbReference type="ARBA" id="ARBA00022729"/>
    </source>
</evidence>
<name>A0A7J0FKI6_9ERIC</name>
<reference evidence="7 8" key="1">
    <citation type="submission" date="2019-07" db="EMBL/GenBank/DDBJ databases">
        <title>De Novo Assembly of kiwifruit Actinidia rufa.</title>
        <authorList>
            <person name="Sugita-Konishi S."/>
            <person name="Sato K."/>
            <person name="Mori E."/>
            <person name="Abe Y."/>
            <person name="Kisaki G."/>
            <person name="Hamano K."/>
            <person name="Suezawa K."/>
            <person name="Otani M."/>
            <person name="Fukuda T."/>
            <person name="Manabe T."/>
            <person name="Gomi K."/>
            <person name="Tabuchi M."/>
            <person name="Akimitsu K."/>
            <person name="Kataoka I."/>
        </authorList>
    </citation>
    <scope>NUCLEOTIDE SEQUENCE [LARGE SCALE GENOMIC DNA]</scope>
    <source>
        <strain evidence="8">cv. Fuchu</strain>
    </source>
</reference>
<keyword evidence="2" id="KW-1015">Disulfide bond</keyword>
<evidence type="ECO:0000313" key="8">
    <source>
        <dbReference type="Proteomes" id="UP000585474"/>
    </source>
</evidence>
<evidence type="ECO:0000256" key="4">
    <source>
        <dbReference type="PROSITE-ProRule" id="PRU10141"/>
    </source>
</evidence>
<proteinExistence type="predicted"/>
<dbReference type="Gene3D" id="2.90.10.10">
    <property type="entry name" value="Bulb-type lectin domain"/>
    <property type="match status" value="2"/>
</dbReference>
<dbReference type="InterPro" id="IPR017441">
    <property type="entry name" value="Protein_kinase_ATP_BS"/>
</dbReference>
<dbReference type="AlphaFoldDB" id="A0A7J0FKI6"/>
<gene>
    <name evidence="7" type="ORF">Acr_13g0003670</name>
</gene>
<accession>A0A7J0FKI6</accession>
<dbReference type="InterPro" id="IPR000858">
    <property type="entry name" value="S_locus_glycoprot_dom"/>
</dbReference>
<sequence length="857" mass="95766">MACSLPHILFFLLFLLPLSTVAQTNGTVAIGVPVPSGSKVVLTANRGLVLSDPQGKELWSSETILNDVTHGFMNDSGNFVLVRSDSVTLWESFKYPTDTMLPTQIMESGGVLFSRQTETNFSRGRFQLRLLGDGNLVLNTRELATGFTYAAYYWSNTYDADNILNRGYQVIFNETGYLFVLRRNNQRVELTPKLVVPTSDYYHRVTLDFDGVLNQYYHPKTATGNPKWTALWSQPDNICVDIDGIEGIGACGYNSICTLNDYRRPECSCPEGFSVRDPNDKYGSCKPSFTPSCEEDDRGSAEDLYGLVELIDTDWPTSDYEHLKPSSEDMCRKSCLEDCFCAVPILRDGGCLKKKLPLSNGRKDASVNSKAFMKFRKGDPLPPPTFPRSTVRDTKKNDRTLILIVSVLLGSSLNAVAVKKLDGVVQNREKEFRTEVHVIGQTHHKNLVHLIGFCDEGGHRMLEDWMIWLEMIWREALNDWNKVEWFLKVGLWCIQEDPSLRPTMKKVTQMLEGVVEVEVPPCPSQFSFLNPYSLKIKRVIDFQHGLLMVYSRAMGRVEPASVEAWLGIIIVPTTTSGGTRVSRERDSFPTDVILPGQTIEKGGGLTSRPNFSPGRISDQKVMLSGEIVFPWEISINQRLSILMECSHIISIRRTTLLGMKADLTFGLHWIIFARQVVFTGSGTYGYTSICSLGTNERSICECPRGCSSLDPRDDHGSCKPNFILGCEEGIQSVDDVYAWKRVKEEEESGYSNPCGIGAIRYKDLKEAPCGFKEELGRGAFGVVCKGKMETSSGNLVAVKKLRQNGSRIRRQSHKDTAISGAMGRVEPASVEAWLSIVIVPPPSWCGTRESRERGCMC</sequence>
<dbReference type="EMBL" id="BJWL01000013">
    <property type="protein sequence ID" value="GFY98966.1"/>
    <property type="molecule type" value="Genomic_DNA"/>
</dbReference>
<dbReference type="SUPFAM" id="SSF56112">
    <property type="entry name" value="Protein kinase-like (PK-like)"/>
    <property type="match status" value="2"/>
</dbReference>
<dbReference type="Pfam" id="PF01453">
    <property type="entry name" value="B_lectin"/>
    <property type="match status" value="1"/>
</dbReference>
<feature type="binding site" evidence="4">
    <location>
        <position position="800"/>
    </location>
    <ligand>
        <name>ATP</name>
        <dbReference type="ChEBI" id="CHEBI:30616"/>
    </ligand>
</feature>
<evidence type="ECO:0000256" key="5">
    <source>
        <dbReference type="SAM" id="SignalP"/>
    </source>
</evidence>
<dbReference type="Proteomes" id="UP000585474">
    <property type="component" value="Unassembled WGS sequence"/>
</dbReference>
<dbReference type="GO" id="GO:0048544">
    <property type="term" value="P:recognition of pollen"/>
    <property type="evidence" value="ECO:0007669"/>
    <property type="project" value="InterPro"/>
</dbReference>
<dbReference type="PROSITE" id="PS00107">
    <property type="entry name" value="PROTEIN_KINASE_ATP"/>
    <property type="match status" value="1"/>
</dbReference>
<dbReference type="PANTHER" id="PTHR47976:SF15">
    <property type="entry name" value="G-TYPE LECTIN S-RECEPTOR-LIKE SERINE_THREONINE-PROTEIN KINASE RLK1"/>
    <property type="match status" value="1"/>
</dbReference>
<feature type="signal peptide" evidence="5">
    <location>
        <begin position="1"/>
        <end position="22"/>
    </location>
</feature>
<feature type="domain" description="Bulb-type lectin" evidence="6">
    <location>
        <begin position="1"/>
        <end position="94"/>
    </location>
</feature>
<evidence type="ECO:0000313" key="7">
    <source>
        <dbReference type="EMBL" id="GFY98966.1"/>
    </source>
</evidence>
<comment type="caution">
    <text evidence="7">The sequence shown here is derived from an EMBL/GenBank/DDBJ whole genome shotgun (WGS) entry which is preliminary data.</text>
</comment>
<keyword evidence="4" id="KW-0547">Nucleotide-binding</keyword>
<dbReference type="InterPro" id="IPR001480">
    <property type="entry name" value="Bulb-type_lectin_dom"/>
</dbReference>
<dbReference type="InterPro" id="IPR011009">
    <property type="entry name" value="Kinase-like_dom_sf"/>
</dbReference>
<protein>
    <recommendedName>
        <fullName evidence="6">Bulb-type lectin domain-containing protein</fullName>
    </recommendedName>
</protein>
<dbReference type="GO" id="GO:0005524">
    <property type="term" value="F:ATP binding"/>
    <property type="evidence" value="ECO:0007669"/>
    <property type="project" value="UniProtKB-UniRule"/>
</dbReference>
<dbReference type="Gene3D" id="3.30.200.20">
    <property type="entry name" value="Phosphorylase Kinase, domain 1"/>
    <property type="match status" value="2"/>
</dbReference>
<organism evidence="7 8">
    <name type="scientific">Actinidia rufa</name>
    <dbReference type="NCBI Taxonomy" id="165716"/>
    <lineage>
        <taxon>Eukaryota</taxon>
        <taxon>Viridiplantae</taxon>
        <taxon>Streptophyta</taxon>
        <taxon>Embryophyta</taxon>
        <taxon>Tracheophyta</taxon>
        <taxon>Spermatophyta</taxon>
        <taxon>Magnoliopsida</taxon>
        <taxon>eudicotyledons</taxon>
        <taxon>Gunneridae</taxon>
        <taxon>Pentapetalae</taxon>
        <taxon>asterids</taxon>
        <taxon>Ericales</taxon>
        <taxon>Actinidiaceae</taxon>
        <taxon>Actinidia</taxon>
    </lineage>
</organism>
<dbReference type="PROSITE" id="PS50927">
    <property type="entry name" value="BULB_LECTIN"/>
    <property type="match status" value="1"/>
</dbReference>
<dbReference type="InterPro" id="IPR051343">
    <property type="entry name" value="G-type_lectin_kinases/EP1-like"/>
</dbReference>
<feature type="chain" id="PRO_5029555015" description="Bulb-type lectin domain-containing protein" evidence="5">
    <location>
        <begin position="23"/>
        <end position="857"/>
    </location>
</feature>
<keyword evidence="3" id="KW-0325">Glycoprotein</keyword>
<keyword evidence="4" id="KW-0067">ATP-binding</keyword>
<dbReference type="InterPro" id="IPR036426">
    <property type="entry name" value="Bulb-type_lectin_dom_sf"/>
</dbReference>
<dbReference type="Pfam" id="PF00954">
    <property type="entry name" value="S_locus_glycop"/>
    <property type="match status" value="1"/>
</dbReference>
<dbReference type="SUPFAM" id="SSF51110">
    <property type="entry name" value="alpha-D-mannose-specific plant lectins"/>
    <property type="match status" value="1"/>
</dbReference>
<dbReference type="OrthoDB" id="1930390at2759"/>
<evidence type="ECO:0000259" key="6">
    <source>
        <dbReference type="PROSITE" id="PS50927"/>
    </source>
</evidence>
<evidence type="ECO:0000256" key="3">
    <source>
        <dbReference type="ARBA" id="ARBA00023180"/>
    </source>
</evidence>
<dbReference type="PANTHER" id="PTHR47976">
    <property type="entry name" value="G-TYPE LECTIN S-RECEPTOR-LIKE SERINE/THREONINE-PROTEIN KINASE SD2-5"/>
    <property type="match status" value="1"/>
</dbReference>
<evidence type="ECO:0000256" key="2">
    <source>
        <dbReference type="ARBA" id="ARBA00023157"/>
    </source>
</evidence>
<keyword evidence="1 5" id="KW-0732">Signal</keyword>